<reference evidence="3" key="2">
    <citation type="journal article" date="2017" name="Nat. Plants">
        <title>The Aegilops tauschii genome reveals multiple impacts of transposons.</title>
        <authorList>
            <person name="Zhao G."/>
            <person name="Zou C."/>
            <person name="Li K."/>
            <person name="Wang K."/>
            <person name="Li T."/>
            <person name="Gao L."/>
            <person name="Zhang X."/>
            <person name="Wang H."/>
            <person name="Yang Z."/>
            <person name="Liu X."/>
            <person name="Jiang W."/>
            <person name="Mao L."/>
            <person name="Kong X."/>
            <person name="Jiao Y."/>
            <person name="Jia J."/>
        </authorList>
    </citation>
    <scope>NUCLEOTIDE SEQUENCE [LARGE SCALE GENOMIC DNA]</scope>
    <source>
        <strain evidence="3">cv. AL8/78</strain>
    </source>
</reference>
<name>A0A453TAR2_AEGTS</name>
<keyword evidence="3" id="KW-1185">Reference proteome</keyword>
<evidence type="ECO:0000313" key="3">
    <source>
        <dbReference type="Proteomes" id="UP000015105"/>
    </source>
</evidence>
<evidence type="ECO:0008006" key="4">
    <source>
        <dbReference type="Google" id="ProtNLM"/>
    </source>
</evidence>
<reference evidence="2" key="3">
    <citation type="journal article" date="2017" name="Nature">
        <title>Genome sequence of the progenitor of the wheat D genome Aegilops tauschii.</title>
        <authorList>
            <person name="Luo M.C."/>
            <person name="Gu Y.Q."/>
            <person name="Puiu D."/>
            <person name="Wang H."/>
            <person name="Twardziok S.O."/>
            <person name="Deal K.R."/>
            <person name="Huo N."/>
            <person name="Zhu T."/>
            <person name="Wang L."/>
            <person name="Wang Y."/>
            <person name="McGuire P.E."/>
            <person name="Liu S."/>
            <person name="Long H."/>
            <person name="Ramasamy R.K."/>
            <person name="Rodriguez J.C."/>
            <person name="Van S.L."/>
            <person name="Yuan L."/>
            <person name="Wang Z."/>
            <person name="Xia Z."/>
            <person name="Xiao L."/>
            <person name="Anderson O.D."/>
            <person name="Ouyang S."/>
            <person name="Liang Y."/>
            <person name="Zimin A.V."/>
            <person name="Pertea G."/>
            <person name="Qi P."/>
            <person name="Bennetzen J.L."/>
            <person name="Dai X."/>
            <person name="Dawson M.W."/>
            <person name="Muller H.G."/>
            <person name="Kugler K."/>
            <person name="Rivarola-Duarte L."/>
            <person name="Spannagl M."/>
            <person name="Mayer K.F.X."/>
            <person name="Lu F.H."/>
            <person name="Bevan M.W."/>
            <person name="Leroy P."/>
            <person name="Li P."/>
            <person name="You F.M."/>
            <person name="Sun Q."/>
            <person name="Liu Z."/>
            <person name="Lyons E."/>
            <person name="Wicker T."/>
            <person name="Salzberg S.L."/>
            <person name="Devos K.M."/>
            <person name="Dvorak J."/>
        </authorList>
    </citation>
    <scope>NUCLEOTIDE SEQUENCE [LARGE SCALE GENOMIC DNA]</scope>
    <source>
        <strain evidence="2">cv. AL8/78</strain>
    </source>
</reference>
<dbReference type="Gramene" id="AET7Gv21314800.1">
    <property type="protein sequence ID" value="AET7Gv21314800.1"/>
    <property type="gene ID" value="AET7Gv21314800"/>
</dbReference>
<feature type="region of interest" description="Disordered" evidence="1">
    <location>
        <begin position="1"/>
        <end position="28"/>
    </location>
</feature>
<dbReference type="GO" id="GO:0045271">
    <property type="term" value="C:respiratory chain complex I"/>
    <property type="evidence" value="ECO:0007669"/>
    <property type="project" value="InterPro"/>
</dbReference>
<organism evidence="2 3">
    <name type="scientific">Aegilops tauschii subsp. strangulata</name>
    <name type="common">Goatgrass</name>
    <dbReference type="NCBI Taxonomy" id="200361"/>
    <lineage>
        <taxon>Eukaryota</taxon>
        <taxon>Viridiplantae</taxon>
        <taxon>Streptophyta</taxon>
        <taxon>Embryophyta</taxon>
        <taxon>Tracheophyta</taxon>
        <taxon>Spermatophyta</taxon>
        <taxon>Magnoliopsida</taxon>
        <taxon>Liliopsida</taxon>
        <taxon>Poales</taxon>
        <taxon>Poaceae</taxon>
        <taxon>BOP clade</taxon>
        <taxon>Pooideae</taxon>
        <taxon>Triticodae</taxon>
        <taxon>Triticeae</taxon>
        <taxon>Triticinae</taxon>
        <taxon>Aegilops</taxon>
    </lineage>
</organism>
<feature type="region of interest" description="Disordered" evidence="1">
    <location>
        <begin position="69"/>
        <end position="88"/>
    </location>
</feature>
<reference evidence="2" key="4">
    <citation type="submission" date="2019-03" db="UniProtKB">
        <authorList>
            <consortium name="EnsemblPlants"/>
        </authorList>
    </citation>
    <scope>IDENTIFICATION</scope>
</reference>
<dbReference type="InterPro" id="IPR044980">
    <property type="entry name" value="NDUFB2_plant/fungi"/>
</dbReference>
<proteinExistence type="predicted"/>
<dbReference type="EnsemblPlants" id="AET7Gv21314800.1">
    <property type="protein sequence ID" value="AET7Gv21314800.1"/>
    <property type="gene ID" value="AET7Gv21314800"/>
</dbReference>
<protein>
    <recommendedName>
        <fullName evidence="4">NADH dehydrogenase [ubiquinone] 1 beta subcomplex subunit 2</fullName>
    </recommendedName>
</protein>
<reference evidence="2" key="5">
    <citation type="journal article" date="2021" name="G3 (Bethesda)">
        <title>Aegilops tauschii genome assembly Aet v5.0 features greater sequence contiguity and improved annotation.</title>
        <authorList>
            <person name="Wang L."/>
            <person name="Zhu T."/>
            <person name="Rodriguez J.C."/>
            <person name="Deal K.R."/>
            <person name="Dubcovsky J."/>
            <person name="McGuire P.E."/>
            <person name="Lux T."/>
            <person name="Spannagl M."/>
            <person name="Mayer K.F.X."/>
            <person name="Baldrich P."/>
            <person name="Meyers B.C."/>
            <person name="Huo N."/>
            <person name="Gu Y.Q."/>
            <person name="Zhou H."/>
            <person name="Devos K.M."/>
            <person name="Bennetzen J.L."/>
            <person name="Unver T."/>
            <person name="Budak H."/>
            <person name="Gulick P.J."/>
            <person name="Galiba G."/>
            <person name="Kalapos B."/>
            <person name="Nelson D.R."/>
            <person name="Li P."/>
            <person name="You F.M."/>
            <person name="Luo M.C."/>
            <person name="Dvorak J."/>
        </authorList>
    </citation>
    <scope>NUCLEOTIDE SEQUENCE [LARGE SCALE GENOMIC DNA]</scope>
    <source>
        <strain evidence="2">cv. AL8/78</strain>
    </source>
</reference>
<dbReference type="GO" id="GO:0005743">
    <property type="term" value="C:mitochondrial inner membrane"/>
    <property type="evidence" value="ECO:0007669"/>
    <property type="project" value="InterPro"/>
</dbReference>
<evidence type="ECO:0000313" key="2">
    <source>
        <dbReference type="EnsemblPlants" id="AET7Gv21314800.1"/>
    </source>
</evidence>
<dbReference type="AlphaFoldDB" id="A0A453TAR2"/>
<sequence length="88" mass="10167">RGDTDREEAGGGDGRRRRARRHDVQGGYTIPHNKRWHTIAGKGLCATMWFWIFYRAKQDGAVLLGMRHPWDGHDDHAHGHGHAHEHER</sequence>
<dbReference type="STRING" id="200361.A0A453TAR2"/>
<reference evidence="3" key="1">
    <citation type="journal article" date="2014" name="Science">
        <title>Ancient hybridizations among the ancestral genomes of bread wheat.</title>
        <authorList>
            <consortium name="International Wheat Genome Sequencing Consortium,"/>
            <person name="Marcussen T."/>
            <person name="Sandve S.R."/>
            <person name="Heier L."/>
            <person name="Spannagl M."/>
            <person name="Pfeifer M."/>
            <person name="Jakobsen K.S."/>
            <person name="Wulff B.B."/>
            <person name="Steuernagel B."/>
            <person name="Mayer K.F."/>
            <person name="Olsen O.A."/>
        </authorList>
    </citation>
    <scope>NUCLEOTIDE SEQUENCE [LARGE SCALE GENOMIC DNA]</scope>
    <source>
        <strain evidence="3">cv. AL8/78</strain>
    </source>
</reference>
<dbReference type="Proteomes" id="UP000015105">
    <property type="component" value="Chromosome 7D"/>
</dbReference>
<accession>A0A453TAR2</accession>
<dbReference type="PANTHER" id="PTHR36987:SF1">
    <property type="entry name" value="NADH DEHYDROGENASE [UBIQUINONE] 1 BETA SUBCOMPLEX SUBUNIT 2"/>
    <property type="match status" value="1"/>
</dbReference>
<evidence type="ECO:0000256" key="1">
    <source>
        <dbReference type="SAM" id="MobiDB-lite"/>
    </source>
</evidence>
<dbReference type="PANTHER" id="PTHR36987">
    <property type="entry name" value="NADH DEHYDROGENASE [UBIQUINONE] 1 BETA SUBCOMPLEX SUBUNIT 2-LIKE"/>
    <property type="match status" value="1"/>
</dbReference>